<proteinExistence type="inferred from homology"/>
<dbReference type="Gene3D" id="6.10.140.1090">
    <property type="match status" value="1"/>
</dbReference>
<dbReference type="GO" id="GO:0009432">
    <property type="term" value="P:SOS response"/>
    <property type="evidence" value="ECO:0007669"/>
    <property type="project" value="TreeGrafter"/>
</dbReference>
<comment type="function">
    <text evidence="1">May be involved in recombinational repair of damaged DNA.</text>
</comment>
<dbReference type="PANTHER" id="PTHR11059:SF0">
    <property type="entry name" value="DNA REPAIR PROTEIN RECN"/>
    <property type="match status" value="1"/>
</dbReference>
<dbReference type="Pfam" id="PF02463">
    <property type="entry name" value="SMC_N"/>
    <property type="match status" value="1"/>
</dbReference>
<dbReference type="EMBL" id="CAEZWO010000119">
    <property type="protein sequence ID" value="CAB4667831.1"/>
    <property type="molecule type" value="Genomic_DNA"/>
</dbReference>
<evidence type="ECO:0000256" key="7">
    <source>
        <dbReference type="ARBA" id="ARBA00023204"/>
    </source>
</evidence>
<dbReference type="GO" id="GO:0006310">
    <property type="term" value="P:DNA recombination"/>
    <property type="evidence" value="ECO:0007669"/>
    <property type="project" value="InterPro"/>
</dbReference>
<feature type="domain" description="RecF/RecN/SMC N-terminal" evidence="9">
    <location>
        <begin position="7"/>
        <end position="527"/>
    </location>
</feature>
<evidence type="ECO:0000256" key="2">
    <source>
        <dbReference type="ARBA" id="ARBA00009441"/>
    </source>
</evidence>
<keyword evidence="5" id="KW-0227">DNA damage</keyword>
<evidence type="ECO:0000256" key="5">
    <source>
        <dbReference type="ARBA" id="ARBA00022763"/>
    </source>
</evidence>
<dbReference type="InterPro" id="IPR004604">
    <property type="entry name" value="DNA_recomb/repair_RecN"/>
</dbReference>
<protein>
    <recommendedName>
        <fullName evidence="3">DNA repair protein RecN</fullName>
    </recommendedName>
    <alternativeName>
        <fullName evidence="8">Recombination protein N</fullName>
    </alternativeName>
</protein>
<name>A0A6J6M1D5_9ZZZZ</name>
<gene>
    <name evidence="10" type="ORF">UFOPK2254_01108</name>
</gene>
<dbReference type="InterPro" id="IPR027417">
    <property type="entry name" value="P-loop_NTPase"/>
</dbReference>
<keyword evidence="7" id="KW-0234">DNA repair</keyword>
<keyword evidence="4" id="KW-0547">Nucleotide-binding</keyword>
<dbReference type="PIRSF" id="PIRSF003128">
    <property type="entry name" value="RecN"/>
    <property type="match status" value="1"/>
</dbReference>
<evidence type="ECO:0000256" key="4">
    <source>
        <dbReference type="ARBA" id="ARBA00022741"/>
    </source>
</evidence>
<dbReference type="GO" id="GO:0043590">
    <property type="term" value="C:bacterial nucleoid"/>
    <property type="evidence" value="ECO:0007669"/>
    <property type="project" value="TreeGrafter"/>
</dbReference>
<evidence type="ECO:0000256" key="6">
    <source>
        <dbReference type="ARBA" id="ARBA00022840"/>
    </source>
</evidence>
<evidence type="ECO:0000256" key="3">
    <source>
        <dbReference type="ARBA" id="ARBA00021315"/>
    </source>
</evidence>
<dbReference type="Gene3D" id="3.40.50.300">
    <property type="entry name" value="P-loop containing nucleotide triphosphate hydrolases"/>
    <property type="match status" value="2"/>
</dbReference>
<dbReference type="GO" id="GO:0005524">
    <property type="term" value="F:ATP binding"/>
    <property type="evidence" value="ECO:0007669"/>
    <property type="project" value="UniProtKB-KW"/>
</dbReference>
<dbReference type="NCBIfam" id="TIGR00634">
    <property type="entry name" value="recN"/>
    <property type="match status" value="1"/>
</dbReference>
<dbReference type="SUPFAM" id="SSF52540">
    <property type="entry name" value="P-loop containing nucleoside triphosphate hydrolases"/>
    <property type="match status" value="1"/>
</dbReference>
<keyword evidence="6" id="KW-0067">ATP-binding</keyword>
<organism evidence="10">
    <name type="scientific">freshwater metagenome</name>
    <dbReference type="NCBI Taxonomy" id="449393"/>
    <lineage>
        <taxon>unclassified sequences</taxon>
        <taxon>metagenomes</taxon>
        <taxon>ecological metagenomes</taxon>
    </lineage>
</organism>
<evidence type="ECO:0000259" key="9">
    <source>
        <dbReference type="Pfam" id="PF02463"/>
    </source>
</evidence>
<evidence type="ECO:0000256" key="1">
    <source>
        <dbReference type="ARBA" id="ARBA00003618"/>
    </source>
</evidence>
<dbReference type="PANTHER" id="PTHR11059">
    <property type="entry name" value="DNA REPAIR PROTEIN RECN"/>
    <property type="match status" value="1"/>
</dbReference>
<comment type="similarity">
    <text evidence="2">Belongs to the RecN family.</text>
</comment>
<dbReference type="GO" id="GO:0006281">
    <property type="term" value="P:DNA repair"/>
    <property type="evidence" value="ECO:0007669"/>
    <property type="project" value="UniProtKB-KW"/>
</dbReference>
<accession>A0A6J6M1D5</accession>
<evidence type="ECO:0000313" key="10">
    <source>
        <dbReference type="EMBL" id="CAB4667831.1"/>
    </source>
</evidence>
<sequence length="573" mass="61139">MSERTQLEEISIKGIGVIEEATINFSPGFTVLTGETGAGKTMILTALALVLGGKSDASLVRQGKERLIATASFSITSELTSELNDLGADVEEGSLILTRTVTNVGKSKSSAGGVSVPVGTLSEIGERLIEVHAQAASMSITKSIKQREILDRFAGAPISSCLSSYKESFETVHDLRNRIAALAASVADRDAEVSRLKEFADAFAKLKIVLGEHSALVNDIERLGSVEDLREGASVAQVLFTDEEKGIVTALGQVRRALEAIASKDLAIAQIAESVTEAFYLIEEASISVSTYLEDLEADPVRLDSAQNRRSEIVSFIKRFGKAGDPDEQIAELIARNSIVRDSISDLVGGDDRLSAMKVELEIAMKELHKRAKLLSQTRVTSASTLSSLVSEEIHSLSMPHTQFSCVVESPDYSTALPISAFTSTGCDEISMVLQGHKDGPFVPVAKGASGGELSRVMLALEVVLAKSEPVGTYVFDEVDAGVGGKSAVEVGRRLHELSTHAQVIVVTHLPQVAAWADSHFVVNKSVDGTVVQSGVSEVQGDARVAEIARMLAGHEESKSAQEHATELLEMRR</sequence>
<dbReference type="CDD" id="cd03241">
    <property type="entry name" value="ABC_RecN"/>
    <property type="match status" value="1"/>
</dbReference>
<evidence type="ECO:0000256" key="8">
    <source>
        <dbReference type="ARBA" id="ARBA00033408"/>
    </source>
</evidence>
<reference evidence="10" key="1">
    <citation type="submission" date="2020-05" db="EMBL/GenBank/DDBJ databases">
        <authorList>
            <person name="Chiriac C."/>
            <person name="Salcher M."/>
            <person name="Ghai R."/>
            <person name="Kavagutti S V."/>
        </authorList>
    </citation>
    <scope>NUCLEOTIDE SEQUENCE</scope>
</reference>
<dbReference type="InterPro" id="IPR003395">
    <property type="entry name" value="RecF/RecN/SMC_N"/>
</dbReference>
<dbReference type="AlphaFoldDB" id="A0A6J6M1D5"/>